<evidence type="ECO:0000313" key="3">
    <source>
        <dbReference type="Proteomes" id="UP000014461"/>
    </source>
</evidence>
<dbReference type="EMBL" id="BARX01000006">
    <property type="protein sequence ID" value="GAD01160.1"/>
    <property type="molecule type" value="Genomic_DNA"/>
</dbReference>
<protein>
    <submittedName>
        <fullName evidence="2">Uncharacterized protein</fullName>
    </submittedName>
</protein>
<dbReference type="Proteomes" id="UP000014461">
    <property type="component" value="Unassembled WGS sequence"/>
</dbReference>
<evidence type="ECO:0000313" key="2">
    <source>
        <dbReference type="EMBL" id="GAD01160.1"/>
    </source>
</evidence>
<dbReference type="RefSeq" id="WP_016400928.1">
    <property type="nucleotide sequence ID" value="NZ_BARX01000006.1"/>
</dbReference>
<feature type="signal peptide" evidence="1">
    <location>
        <begin position="1"/>
        <end position="23"/>
    </location>
</feature>
<comment type="caution">
    <text evidence="2">The sequence shown here is derived from an EMBL/GenBank/DDBJ whole genome shotgun (WGS) entry which is preliminary data.</text>
</comment>
<sequence length="133" mass="14440">MIKPFCLSVVATLSVLVSLPAAAFPQASVSSNQQLFAQSIIYHSLSGLCAAKPGNKSLTGDFQAWRLGNQEAIKLGREEVAAMAQQQDKPMDSVVSNLVHVAEQEWGQLDSQQRQQKCQTLQAFLTQAEATVH</sequence>
<keyword evidence="1" id="KW-0732">Signal</keyword>
<dbReference type="OrthoDB" id="9856340at2"/>
<keyword evidence="3" id="KW-1185">Reference proteome</keyword>
<proteinExistence type="predicted"/>
<accession>R9PIH2</accession>
<dbReference type="AlphaFoldDB" id="R9PIH2"/>
<evidence type="ECO:0000256" key="1">
    <source>
        <dbReference type="SAM" id="SignalP"/>
    </source>
</evidence>
<reference evidence="2" key="1">
    <citation type="journal article" date="2013" name="Genome Announc.">
        <title>Draft Genome Sequence of Agarivorans albus Strain MKT 106T, an Agarolytic Marine Bacterium.</title>
        <authorList>
            <person name="Yasuike M."/>
            <person name="Nakamura Y."/>
            <person name="Kai W."/>
            <person name="Fujiwara A."/>
            <person name="Fukui Y."/>
            <person name="Satomi M."/>
            <person name="Sano M."/>
        </authorList>
    </citation>
    <scope>NUCLEOTIDE SEQUENCE [LARGE SCALE GENOMIC DNA]</scope>
</reference>
<feature type="chain" id="PRO_5004487909" evidence="1">
    <location>
        <begin position="24"/>
        <end position="133"/>
    </location>
</feature>
<name>R9PIH2_AGAAL</name>
<organism evidence="2 3">
    <name type="scientific">Agarivorans albus MKT 106</name>
    <dbReference type="NCBI Taxonomy" id="1331007"/>
    <lineage>
        <taxon>Bacteria</taxon>
        <taxon>Pseudomonadati</taxon>
        <taxon>Pseudomonadota</taxon>
        <taxon>Gammaproteobacteria</taxon>
        <taxon>Alteromonadales</taxon>
        <taxon>Alteromonadaceae</taxon>
        <taxon>Agarivorans</taxon>
    </lineage>
</organism>
<gene>
    <name evidence="2" type="ORF">AALB_1240</name>
</gene>